<feature type="transmembrane region" description="Helical" evidence="1">
    <location>
        <begin position="53"/>
        <end position="76"/>
    </location>
</feature>
<organism evidence="2 3">
    <name type="scientific">Vagococcus hydrophili</name>
    <dbReference type="NCBI Taxonomy" id="2714947"/>
    <lineage>
        <taxon>Bacteria</taxon>
        <taxon>Bacillati</taxon>
        <taxon>Bacillota</taxon>
        <taxon>Bacilli</taxon>
        <taxon>Lactobacillales</taxon>
        <taxon>Enterococcaceae</taxon>
        <taxon>Vagococcus</taxon>
    </lineage>
</organism>
<keyword evidence="1" id="KW-1133">Transmembrane helix</keyword>
<feature type="transmembrane region" description="Helical" evidence="1">
    <location>
        <begin position="82"/>
        <end position="102"/>
    </location>
</feature>
<evidence type="ECO:0000313" key="3">
    <source>
        <dbReference type="Proteomes" id="UP000501747"/>
    </source>
</evidence>
<name>A0A6G8AUQ7_9ENTE</name>
<proteinExistence type="predicted"/>
<dbReference type="AlphaFoldDB" id="A0A6G8AUQ7"/>
<dbReference type="Pfam" id="PF13787">
    <property type="entry name" value="HXXEE"/>
    <property type="match status" value="1"/>
</dbReference>
<feature type="transmembrane region" description="Helical" evidence="1">
    <location>
        <begin position="6"/>
        <end position="26"/>
    </location>
</feature>
<dbReference type="KEGG" id="vhy:G7082_09575"/>
<dbReference type="RefSeq" id="WP_166034869.1">
    <property type="nucleotide sequence ID" value="NZ_CP049887.1"/>
</dbReference>
<evidence type="ECO:0000256" key="1">
    <source>
        <dbReference type="SAM" id="Phobius"/>
    </source>
</evidence>
<evidence type="ECO:0000313" key="2">
    <source>
        <dbReference type="EMBL" id="QIL48736.1"/>
    </source>
</evidence>
<dbReference type="InterPro" id="IPR025671">
    <property type="entry name" value="HXXEE"/>
</dbReference>
<protein>
    <submittedName>
        <fullName evidence="2">HXXEE domain-containing protein</fullName>
    </submittedName>
</protein>
<keyword evidence="1" id="KW-0472">Membrane</keyword>
<accession>A0A6G8AUQ7</accession>
<keyword evidence="1" id="KW-0812">Transmembrane</keyword>
<keyword evidence="3" id="KW-1185">Reference proteome</keyword>
<sequence>MNHSILFLYLSFPILFMLHELEEIAYMNDWLHKNLKSEKIPQRLKKNPPTHKAFTLMVLEEYLLMLVIAVICYSFSYHEFYVSLIIAYNIHILVHIGQALFFEKLRSGINIRDILFYYSHPYSIEKCFRP</sequence>
<gene>
    <name evidence="2" type="ORF">G7082_09575</name>
</gene>
<dbReference type="EMBL" id="CP049887">
    <property type="protein sequence ID" value="QIL48736.1"/>
    <property type="molecule type" value="Genomic_DNA"/>
</dbReference>
<dbReference type="Proteomes" id="UP000501747">
    <property type="component" value="Chromosome"/>
</dbReference>
<reference evidence="2 3" key="1">
    <citation type="submission" date="2020-03" db="EMBL/GenBank/DDBJ databases">
        <title>Vagococcus sp. nov., isolated from beetles.</title>
        <authorList>
            <person name="Hyun D.-W."/>
            <person name="Bae J.-W."/>
        </authorList>
    </citation>
    <scope>NUCLEOTIDE SEQUENCE [LARGE SCALE GENOMIC DNA]</scope>
    <source>
        <strain evidence="2 3">HDW17B</strain>
    </source>
</reference>